<feature type="transmembrane region" description="Helical" evidence="7">
    <location>
        <begin position="191"/>
        <end position="216"/>
    </location>
</feature>
<dbReference type="CDD" id="cd13138">
    <property type="entry name" value="MATE_yoeA_like"/>
    <property type="match status" value="1"/>
</dbReference>
<dbReference type="InterPro" id="IPR048279">
    <property type="entry name" value="MdtK-like"/>
</dbReference>
<dbReference type="GO" id="GO:0015297">
    <property type="term" value="F:antiporter activity"/>
    <property type="evidence" value="ECO:0007669"/>
    <property type="project" value="InterPro"/>
</dbReference>
<dbReference type="EMBL" id="DVLW01000064">
    <property type="protein sequence ID" value="HIT94004.1"/>
    <property type="molecule type" value="Genomic_DNA"/>
</dbReference>
<feature type="transmembrane region" description="Helical" evidence="7">
    <location>
        <begin position="281"/>
        <end position="301"/>
    </location>
</feature>
<dbReference type="Proteomes" id="UP000824160">
    <property type="component" value="Unassembled WGS sequence"/>
</dbReference>
<organism evidence="8 9">
    <name type="scientific">Candidatus Faecivivens stercoripullorum</name>
    <dbReference type="NCBI Taxonomy" id="2840805"/>
    <lineage>
        <taxon>Bacteria</taxon>
        <taxon>Bacillati</taxon>
        <taxon>Bacillota</taxon>
        <taxon>Clostridia</taxon>
        <taxon>Eubacteriales</taxon>
        <taxon>Oscillospiraceae</taxon>
        <taxon>Oscillospiraceae incertae sedis</taxon>
        <taxon>Candidatus Faecivivens</taxon>
    </lineage>
</organism>
<dbReference type="GO" id="GO:0042910">
    <property type="term" value="F:xenobiotic transmembrane transporter activity"/>
    <property type="evidence" value="ECO:0007669"/>
    <property type="project" value="InterPro"/>
</dbReference>
<feature type="transmembrane region" description="Helical" evidence="7">
    <location>
        <begin position="91"/>
        <end position="114"/>
    </location>
</feature>
<feature type="transmembrane region" description="Helical" evidence="7">
    <location>
        <begin position="358"/>
        <end position="379"/>
    </location>
</feature>
<dbReference type="NCBIfam" id="TIGR00797">
    <property type="entry name" value="matE"/>
    <property type="match status" value="1"/>
</dbReference>
<evidence type="ECO:0000256" key="1">
    <source>
        <dbReference type="ARBA" id="ARBA00004651"/>
    </source>
</evidence>
<proteinExistence type="predicted"/>
<feature type="transmembrane region" description="Helical" evidence="7">
    <location>
        <begin position="166"/>
        <end position="185"/>
    </location>
</feature>
<feature type="transmembrane region" description="Helical" evidence="7">
    <location>
        <begin position="56"/>
        <end position="79"/>
    </location>
</feature>
<dbReference type="PANTHER" id="PTHR43549">
    <property type="entry name" value="MULTIDRUG RESISTANCE PROTEIN YPNP-RELATED"/>
    <property type="match status" value="1"/>
</dbReference>
<comment type="caution">
    <text evidence="8">The sequence shown here is derived from an EMBL/GenBank/DDBJ whole genome shotgun (WGS) entry which is preliminary data.</text>
</comment>
<evidence type="ECO:0000256" key="6">
    <source>
        <dbReference type="ARBA" id="ARBA00023136"/>
    </source>
</evidence>
<keyword evidence="2" id="KW-0813">Transport</keyword>
<name>A0A9D1H749_9FIRM</name>
<dbReference type="PIRSF" id="PIRSF006603">
    <property type="entry name" value="DinF"/>
    <property type="match status" value="1"/>
</dbReference>
<dbReference type="PANTHER" id="PTHR43549:SF3">
    <property type="entry name" value="MULTIDRUG RESISTANCE PROTEIN YPNP-RELATED"/>
    <property type="match status" value="1"/>
</dbReference>
<gene>
    <name evidence="8" type="ORF">IAC43_02345</name>
</gene>
<accession>A0A9D1H749</accession>
<evidence type="ECO:0000313" key="9">
    <source>
        <dbReference type="Proteomes" id="UP000824160"/>
    </source>
</evidence>
<feature type="transmembrane region" description="Helical" evidence="7">
    <location>
        <begin position="134"/>
        <end position="154"/>
    </location>
</feature>
<dbReference type="AlphaFoldDB" id="A0A9D1H749"/>
<keyword evidence="4 7" id="KW-0812">Transmembrane</keyword>
<dbReference type="Pfam" id="PF01554">
    <property type="entry name" value="MatE"/>
    <property type="match status" value="2"/>
</dbReference>
<dbReference type="GO" id="GO:0005886">
    <property type="term" value="C:plasma membrane"/>
    <property type="evidence" value="ECO:0007669"/>
    <property type="project" value="UniProtKB-SubCell"/>
</dbReference>
<evidence type="ECO:0000313" key="8">
    <source>
        <dbReference type="EMBL" id="HIT94004.1"/>
    </source>
</evidence>
<dbReference type="InterPro" id="IPR002528">
    <property type="entry name" value="MATE_fam"/>
</dbReference>
<keyword evidence="5 7" id="KW-1133">Transmembrane helix</keyword>
<evidence type="ECO:0000256" key="4">
    <source>
        <dbReference type="ARBA" id="ARBA00022692"/>
    </source>
</evidence>
<evidence type="ECO:0000256" key="5">
    <source>
        <dbReference type="ARBA" id="ARBA00022989"/>
    </source>
</evidence>
<evidence type="ECO:0000256" key="2">
    <source>
        <dbReference type="ARBA" id="ARBA00022448"/>
    </source>
</evidence>
<sequence>MTAKENRLTTGRIAPALLQFALPFMAASFLQAVYGAVDLFVVGQYADSAAVSAVSIGSQLMMTVTALVQGIAMGGTVLIGRRIGENNQPGVARAVGNLTFLFTLIAVCLTPVMLLGTNGMVAVMMTPVEAVEYARQYVFICCAGLPFIVGYNAVSSIYRGLGDSRTPVIFISIACVVNIVLDFLLTGYFGLGAAGAAVATVAAQAVSFICALVHMLRGGFKISMHRTDFSPRKKELTAILQVGVPLALQDVLVNVSFLAISAIINTLGVIASAAVGVVEKLMGFAFLVPGAFSSAVATMAAQNIGAGRDDRARSSMKWGIIFSLICGGVICLLSQLVPGLLVGIFTNDPAVIQSGAEYVRSYSVDCVLVSFVFCMNAYLNARGRSIICFAHSMVATFAVRIPVTWLMSRITTGSLTPMGIAAPAASLVSIVICVLYFGWMWSRDRRAA</sequence>
<feature type="transmembrane region" description="Helical" evidence="7">
    <location>
        <begin position="251"/>
        <end position="275"/>
    </location>
</feature>
<keyword evidence="6 7" id="KW-0472">Membrane</keyword>
<feature type="transmembrane region" description="Helical" evidence="7">
    <location>
        <begin position="321"/>
        <end position="346"/>
    </location>
</feature>
<evidence type="ECO:0000256" key="7">
    <source>
        <dbReference type="SAM" id="Phobius"/>
    </source>
</evidence>
<feature type="transmembrane region" description="Helical" evidence="7">
    <location>
        <begin position="386"/>
        <end position="408"/>
    </location>
</feature>
<evidence type="ECO:0000256" key="3">
    <source>
        <dbReference type="ARBA" id="ARBA00022475"/>
    </source>
</evidence>
<protein>
    <submittedName>
        <fullName evidence="8">MATE family efflux transporter</fullName>
    </submittedName>
</protein>
<reference evidence="8" key="2">
    <citation type="journal article" date="2021" name="PeerJ">
        <title>Extensive microbial diversity within the chicken gut microbiome revealed by metagenomics and culture.</title>
        <authorList>
            <person name="Gilroy R."/>
            <person name="Ravi A."/>
            <person name="Getino M."/>
            <person name="Pursley I."/>
            <person name="Horton D.L."/>
            <person name="Alikhan N.F."/>
            <person name="Baker D."/>
            <person name="Gharbi K."/>
            <person name="Hall N."/>
            <person name="Watson M."/>
            <person name="Adriaenssens E.M."/>
            <person name="Foster-Nyarko E."/>
            <person name="Jarju S."/>
            <person name="Secka A."/>
            <person name="Antonio M."/>
            <person name="Oren A."/>
            <person name="Chaudhuri R.R."/>
            <person name="La Ragione R."/>
            <person name="Hildebrand F."/>
            <person name="Pallen M.J."/>
        </authorList>
    </citation>
    <scope>NUCLEOTIDE SEQUENCE</scope>
    <source>
        <strain evidence="8">ChiBcec7-5410</strain>
    </source>
</reference>
<feature type="transmembrane region" description="Helical" evidence="7">
    <location>
        <begin position="420"/>
        <end position="439"/>
    </location>
</feature>
<keyword evidence="3" id="KW-1003">Cell membrane</keyword>
<comment type="subcellular location">
    <subcellularLocation>
        <location evidence="1">Cell membrane</location>
        <topology evidence="1">Multi-pass membrane protein</topology>
    </subcellularLocation>
</comment>
<reference evidence="8" key="1">
    <citation type="submission" date="2020-10" db="EMBL/GenBank/DDBJ databases">
        <authorList>
            <person name="Gilroy R."/>
        </authorList>
    </citation>
    <scope>NUCLEOTIDE SEQUENCE</scope>
    <source>
        <strain evidence="8">ChiBcec7-5410</strain>
    </source>
</reference>
<dbReference type="InterPro" id="IPR052031">
    <property type="entry name" value="Membrane_Transporter-Flippase"/>
</dbReference>